<organism evidence="8 9">
    <name type="scientific">Mycobacterium shinjukuense</name>
    <dbReference type="NCBI Taxonomy" id="398694"/>
    <lineage>
        <taxon>Bacteria</taxon>
        <taxon>Bacillati</taxon>
        <taxon>Actinomycetota</taxon>
        <taxon>Actinomycetes</taxon>
        <taxon>Mycobacteriales</taxon>
        <taxon>Mycobacteriaceae</taxon>
        <taxon>Mycobacterium</taxon>
    </lineage>
</organism>
<dbReference type="Pfam" id="PF08817">
    <property type="entry name" value="YukD"/>
    <property type="match status" value="1"/>
</dbReference>
<dbReference type="PIRSF" id="PIRSF017804">
    <property type="entry name" value="Secretion_EccD1"/>
    <property type="match status" value="1"/>
</dbReference>
<dbReference type="EMBL" id="AP022575">
    <property type="protein sequence ID" value="BBX74769.1"/>
    <property type="molecule type" value="Genomic_DNA"/>
</dbReference>
<evidence type="ECO:0000256" key="1">
    <source>
        <dbReference type="ARBA" id="ARBA00004651"/>
    </source>
</evidence>
<dbReference type="InterPro" id="IPR044049">
    <property type="entry name" value="EccD_transm"/>
</dbReference>
<evidence type="ECO:0000256" key="4">
    <source>
        <dbReference type="ARBA" id="ARBA00022692"/>
    </source>
</evidence>
<dbReference type="Proteomes" id="UP000467236">
    <property type="component" value="Chromosome"/>
</dbReference>
<dbReference type="Pfam" id="PF19053">
    <property type="entry name" value="EccD"/>
    <property type="match status" value="1"/>
</dbReference>
<protein>
    <submittedName>
        <fullName evidence="8">ESX-4 secretion system protein eccD4</fullName>
    </submittedName>
</protein>
<proteinExistence type="inferred from homology"/>
<dbReference type="OrthoDB" id="4156660at2"/>
<dbReference type="InterPro" id="IPR006707">
    <property type="entry name" value="T7SS_EccD"/>
</dbReference>
<name>A0A7I7MU67_9MYCO</name>
<keyword evidence="9" id="KW-1185">Reference proteome</keyword>
<sequence>MSASDASELRRVAVHAGDTVVDLALPAAVPVATLIPLIVDMLGIRYGERATRYRLSRPGAPALPGAMTLAQNGIHDGAVLLLTESITEPPVARCDDVAEAISATLAGVARAGAGRATRITAALAAVGLTGIGCAVLIRNEVSANAAGATAGAAAAAGMAALAFAGIAGRAYRDPIAGLTLSVVATAFAAVGGLLAVPGALGVPNVLLAAMAAAVAAVLAMRVTGCGVVTLTAMACSAAVVAAAALVGVITAAPPPIIGSLGMLACFGLLEVAARASIALAGLSPRLSAEPDPDPADLLATKAIRASDWLTSLLAAFSATAALGAIVTVLASPHLSGFAVASAAGASLLLRARGCDGGRTVIFAVSGIGVMATTFAVAALRAPAQGPLLVTLTAMLAAVAMCLGFVAPAMVLSPVARRSVEILECLALLGLVPLTCWVCGFFGAIRGLDLT</sequence>
<evidence type="ECO:0000313" key="9">
    <source>
        <dbReference type="Proteomes" id="UP000467236"/>
    </source>
</evidence>
<comment type="similarity">
    <text evidence="2">Belongs to the EccD/Snm4 family.</text>
</comment>
<dbReference type="Gene3D" id="3.10.20.90">
    <property type="entry name" value="Phosphatidylinositol 3-kinase Catalytic Subunit, Chain A, domain 1"/>
    <property type="match status" value="1"/>
</dbReference>
<reference evidence="8 9" key="1">
    <citation type="journal article" date="2019" name="Emerg. Microbes Infect.">
        <title>Comprehensive subspecies identification of 175 nontuberculous mycobacteria species based on 7547 genomic profiles.</title>
        <authorList>
            <person name="Matsumoto Y."/>
            <person name="Kinjo T."/>
            <person name="Motooka D."/>
            <person name="Nabeya D."/>
            <person name="Jung N."/>
            <person name="Uechi K."/>
            <person name="Horii T."/>
            <person name="Iida T."/>
            <person name="Fujita J."/>
            <person name="Nakamura S."/>
        </authorList>
    </citation>
    <scope>NUCLEOTIDE SEQUENCE [LARGE SCALE GENOMIC DNA]</scope>
    <source>
        <strain evidence="8 9">JCM 14233</strain>
    </source>
</reference>
<dbReference type="AlphaFoldDB" id="A0A7I7MU67"/>
<feature type="domain" description="EccD-like transmembrane" evidence="7">
    <location>
        <begin position="117"/>
        <end position="447"/>
    </location>
</feature>
<dbReference type="InterPro" id="IPR024962">
    <property type="entry name" value="YukD-like"/>
</dbReference>
<keyword evidence="6" id="KW-0472">Membrane</keyword>
<dbReference type="GO" id="GO:0005886">
    <property type="term" value="C:plasma membrane"/>
    <property type="evidence" value="ECO:0007669"/>
    <property type="project" value="UniProtKB-SubCell"/>
</dbReference>
<evidence type="ECO:0000313" key="8">
    <source>
        <dbReference type="EMBL" id="BBX74769.1"/>
    </source>
</evidence>
<evidence type="ECO:0000256" key="3">
    <source>
        <dbReference type="ARBA" id="ARBA00022475"/>
    </source>
</evidence>
<evidence type="ECO:0000256" key="5">
    <source>
        <dbReference type="ARBA" id="ARBA00022989"/>
    </source>
</evidence>
<keyword evidence="3" id="KW-1003">Cell membrane</keyword>
<evidence type="ECO:0000256" key="2">
    <source>
        <dbReference type="ARBA" id="ARBA00006162"/>
    </source>
</evidence>
<gene>
    <name evidence="8" type="primary">eccD4</name>
    <name evidence="8" type="ORF">MSHI_26750</name>
</gene>
<keyword evidence="4" id="KW-0812">Transmembrane</keyword>
<comment type="subcellular location">
    <subcellularLocation>
        <location evidence="1">Cell membrane</location>
        <topology evidence="1">Multi-pass membrane protein</topology>
    </subcellularLocation>
</comment>
<accession>A0A7I7MU67</accession>
<evidence type="ECO:0000259" key="7">
    <source>
        <dbReference type="Pfam" id="PF19053"/>
    </source>
</evidence>
<evidence type="ECO:0000256" key="6">
    <source>
        <dbReference type="ARBA" id="ARBA00023136"/>
    </source>
</evidence>
<dbReference type="RefSeq" id="WP_083045882.1">
    <property type="nucleotide sequence ID" value="NZ_AP022575.1"/>
</dbReference>
<keyword evidence="5" id="KW-1133">Transmembrane helix</keyword>
<dbReference type="NCBIfam" id="TIGR03920">
    <property type="entry name" value="T7SS_EccD"/>
    <property type="match status" value="1"/>
</dbReference>
<dbReference type="KEGG" id="mshj:MSHI_26750"/>